<dbReference type="STRING" id="65499.SAMN04488000_101113"/>
<dbReference type="Pfam" id="PF00132">
    <property type="entry name" value="Hexapep"/>
    <property type="match status" value="1"/>
</dbReference>
<name>A0A1H9ADH0_9PSEU</name>
<keyword evidence="1" id="KW-0808">Transferase</keyword>
<protein>
    <submittedName>
        <fullName evidence="1">UDP-N-acetylglucosamine acyltransferase</fullName>
    </submittedName>
</protein>
<dbReference type="Proteomes" id="UP000199503">
    <property type="component" value="Unassembled WGS sequence"/>
</dbReference>
<sequence length="232" mass="24078">MANRIHETAIIGKDVEIGDDNVIGPYTVIAGPTRIGDGNFIGPHVSIGGPAEFLSAPHLAGWDGENDGPGVVIGDRNRIREFVTINQGAKDATRLGNDNYVMGRAHIAHDCVVDNSVVITSAVQIAGHCHVWSGSNIGLGTVVHQGTQIGPGAMIGLGSAIRKEVGAFTITLGNPARTTGVNVIGLSRRGCDEAAIAALTGFLTGKEAEVPAGLPEELAALLKAWTERSNEH</sequence>
<dbReference type="RefSeq" id="WP_089907746.1">
    <property type="nucleotide sequence ID" value="NZ_FOFV01000001.1"/>
</dbReference>
<accession>A0A1H9ADH0</accession>
<reference evidence="2" key="1">
    <citation type="submission" date="2016-10" db="EMBL/GenBank/DDBJ databases">
        <authorList>
            <person name="Varghese N."/>
            <person name="Submissions S."/>
        </authorList>
    </citation>
    <scope>NUCLEOTIDE SEQUENCE [LARGE SCALE GENOMIC DNA]</scope>
    <source>
        <strain evidence="2">DSM 44437</strain>
    </source>
</reference>
<evidence type="ECO:0000313" key="1">
    <source>
        <dbReference type="EMBL" id="SEP74483.1"/>
    </source>
</evidence>
<proteinExistence type="predicted"/>
<dbReference type="GO" id="GO:0008780">
    <property type="term" value="F:acyl-[acyl-carrier-protein]-UDP-N-acetylglucosamine O-acyltransferase activity"/>
    <property type="evidence" value="ECO:0007669"/>
    <property type="project" value="InterPro"/>
</dbReference>
<keyword evidence="1" id="KW-0012">Acyltransferase</keyword>
<dbReference type="InterPro" id="IPR010137">
    <property type="entry name" value="Lipid_A_LpxA"/>
</dbReference>
<dbReference type="Gene3D" id="2.160.10.10">
    <property type="entry name" value="Hexapeptide repeat proteins"/>
    <property type="match status" value="1"/>
</dbReference>
<gene>
    <name evidence="1" type="ORF">SAMN04488000_101113</name>
</gene>
<dbReference type="PANTHER" id="PTHR43480">
    <property type="entry name" value="ACYL-[ACYL-CARRIER-PROTEIN]--UDP-N-ACETYLGLUCOSAMINE O-ACYLTRANSFERASE"/>
    <property type="match status" value="1"/>
</dbReference>
<evidence type="ECO:0000313" key="2">
    <source>
        <dbReference type="Proteomes" id="UP000199503"/>
    </source>
</evidence>
<dbReference type="EMBL" id="FOFV01000001">
    <property type="protein sequence ID" value="SEP74483.1"/>
    <property type="molecule type" value="Genomic_DNA"/>
</dbReference>
<dbReference type="GO" id="GO:0008610">
    <property type="term" value="P:lipid biosynthetic process"/>
    <property type="evidence" value="ECO:0007669"/>
    <property type="project" value="InterPro"/>
</dbReference>
<dbReference type="AlphaFoldDB" id="A0A1H9ADH0"/>
<keyword evidence="2" id="KW-1185">Reference proteome</keyword>
<dbReference type="PANTHER" id="PTHR43480:SF1">
    <property type="entry name" value="ACYL-[ACYL-CARRIER-PROTEIN]--UDP-N-ACETYLGLUCOSAMINE O-ACYLTRANSFERASE, MITOCHONDRIAL-RELATED"/>
    <property type="match status" value="1"/>
</dbReference>
<dbReference type="SUPFAM" id="SSF51161">
    <property type="entry name" value="Trimeric LpxA-like enzymes"/>
    <property type="match status" value="1"/>
</dbReference>
<organism evidence="1 2">
    <name type="scientific">Lentzea albida</name>
    <dbReference type="NCBI Taxonomy" id="65499"/>
    <lineage>
        <taxon>Bacteria</taxon>
        <taxon>Bacillati</taxon>
        <taxon>Actinomycetota</taxon>
        <taxon>Actinomycetes</taxon>
        <taxon>Pseudonocardiales</taxon>
        <taxon>Pseudonocardiaceae</taxon>
        <taxon>Lentzea</taxon>
    </lineage>
</organism>
<dbReference type="InterPro" id="IPR001451">
    <property type="entry name" value="Hexapep"/>
</dbReference>
<dbReference type="InterPro" id="IPR011004">
    <property type="entry name" value="Trimer_LpxA-like_sf"/>
</dbReference>
<dbReference type="OrthoDB" id="2643438at2"/>